<feature type="domain" description="Flavodoxin-like" evidence="1">
    <location>
        <begin position="68"/>
        <end position="85"/>
    </location>
</feature>
<accession>A0A367IZL4</accession>
<evidence type="ECO:0000313" key="3">
    <source>
        <dbReference type="Proteomes" id="UP000252139"/>
    </source>
</evidence>
<dbReference type="EMBL" id="PJQL01002774">
    <property type="protein sequence ID" value="RCH83100.1"/>
    <property type="molecule type" value="Genomic_DNA"/>
</dbReference>
<organism evidence="2 3">
    <name type="scientific">Rhizopus azygosporus</name>
    <name type="common">Rhizopus microsporus var. azygosporus</name>
    <dbReference type="NCBI Taxonomy" id="86630"/>
    <lineage>
        <taxon>Eukaryota</taxon>
        <taxon>Fungi</taxon>
        <taxon>Fungi incertae sedis</taxon>
        <taxon>Mucoromycota</taxon>
        <taxon>Mucoromycotina</taxon>
        <taxon>Mucoromycetes</taxon>
        <taxon>Mucorales</taxon>
        <taxon>Mucorineae</taxon>
        <taxon>Rhizopodaceae</taxon>
        <taxon>Rhizopus</taxon>
    </lineage>
</organism>
<dbReference type="GO" id="GO:0010181">
    <property type="term" value="F:FMN binding"/>
    <property type="evidence" value="ECO:0007669"/>
    <property type="project" value="InterPro"/>
</dbReference>
<comment type="caution">
    <text evidence="2">The sequence shown here is derived from an EMBL/GenBank/DDBJ whole genome shotgun (WGS) entry which is preliminary data.</text>
</comment>
<evidence type="ECO:0000259" key="1">
    <source>
        <dbReference type="PROSITE" id="PS50902"/>
    </source>
</evidence>
<protein>
    <recommendedName>
        <fullName evidence="1">Flavodoxin-like domain-containing protein</fullName>
    </recommendedName>
</protein>
<dbReference type="AlphaFoldDB" id="A0A367IZL4"/>
<reference evidence="2 3" key="1">
    <citation type="journal article" date="2018" name="G3 (Bethesda)">
        <title>Phylogenetic and Phylogenomic Definition of Rhizopus Species.</title>
        <authorList>
            <person name="Gryganskyi A.P."/>
            <person name="Golan J."/>
            <person name="Dolatabadi S."/>
            <person name="Mondo S."/>
            <person name="Robb S."/>
            <person name="Idnurm A."/>
            <person name="Muszewska A."/>
            <person name="Steczkiewicz K."/>
            <person name="Masonjones S."/>
            <person name="Liao H.L."/>
            <person name="Gajdeczka M.T."/>
            <person name="Anike F."/>
            <person name="Vuek A."/>
            <person name="Anishchenko I.M."/>
            <person name="Voigt K."/>
            <person name="de Hoog G.S."/>
            <person name="Smith M.E."/>
            <person name="Heitman J."/>
            <person name="Vilgalys R."/>
            <person name="Stajich J.E."/>
        </authorList>
    </citation>
    <scope>NUCLEOTIDE SEQUENCE [LARGE SCALE GENOMIC DNA]</scope>
    <source>
        <strain evidence="2 3">CBS 357.93</strain>
    </source>
</reference>
<dbReference type="Proteomes" id="UP000252139">
    <property type="component" value="Unassembled WGS sequence"/>
</dbReference>
<feature type="non-terminal residue" evidence="2">
    <location>
        <position position="85"/>
    </location>
</feature>
<name>A0A367IZL4_RHIAZ</name>
<dbReference type="STRING" id="86630.A0A367IZL4"/>
<dbReference type="InterPro" id="IPR008254">
    <property type="entry name" value="Flavodoxin/NO_synth"/>
</dbReference>
<proteinExistence type="predicted"/>
<keyword evidence="3" id="KW-1185">Reference proteome</keyword>
<dbReference type="PROSITE" id="PS50902">
    <property type="entry name" value="FLAVODOXIN_LIKE"/>
    <property type="match status" value="1"/>
</dbReference>
<sequence length="85" mass="9211">MSNFFNSLIYNFSNILSIGPELPREGEEQCGTGCCQEQQSNNEGCCQGSGNSDGCCKDNNQILEIESVKILYSSLTGTAKTFANE</sequence>
<evidence type="ECO:0000313" key="2">
    <source>
        <dbReference type="EMBL" id="RCH83100.1"/>
    </source>
</evidence>
<gene>
    <name evidence="2" type="ORF">CU097_000553</name>
</gene>